<dbReference type="FunFam" id="1.20.1560.10:FF:000154">
    <property type="entry name" value="HAlF transporter (PGP related)"/>
    <property type="match status" value="1"/>
</dbReference>
<evidence type="ECO:0000256" key="6">
    <source>
        <dbReference type="ARBA" id="ARBA00023136"/>
    </source>
</evidence>
<evidence type="ECO:0000313" key="10">
    <source>
        <dbReference type="EMBL" id="VDD90829.1"/>
    </source>
</evidence>
<dbReference type="WBParaSite" id="EVEC_0000596901-mRNA-1">
    <property type="protein sequence ID" value="EVEC_0000596901-mRNA-1"/>
    <property type="gene ID" value="EVEC_0000596901"/>
</dbReference>
<dbReference type="SUPFAM" id="SSF90123">
    <property type="entry name" value="ABC transporter transmembrane region"/>
    <property type="match status" value="1"/>
</dbReference>
<dbReference type="PROSITE" id="PS50929">
    <property type="entry name" value="ABC_TM1F"/>
    <property type="match status" value="1"/>
</dbReference>
<dbReference type="PIRSF" id="PIRSF002773">
    <property type="entry name" value="ABC_prm/ATPase_B"/>
    <property type="match status" value="1"/>
</dbReference>
<dbReference type="SMART" id="SM00382">
    <property type="entry name" value="AAA"/>
    <property type="match status" value="1"/>
</dbReference>
<dbReference type="GO" id="GO:0016020">
    <property type="term" value="C:membrane"/>
    <property type="evidence" value="ECO:0007669"/>
    <property type="project" value="UniProtKB-SubCell"/>
</dbReference>
<feature type="transmembrane region" description="Helical" evidence="7">
    <location>
        <begin position="193"/>
        <end position="213"/>
    </location>
</feature>
<dbReference type="Pfam" id="PF00005">
    <property type="entry name" value="ABC_tran"/>
    <property type="match status" value="1"/>
</dbReference>
<evidence type="ECO:0000256" key="5">
    <source>
        <dbReference type="ARBA" id="ARBA00022989"/>
    </source>
</evidence>
<keyword evidence="3" id="KW-0547">Nucleotide-binding</keyword>
<dbReference type="GO" id="GO:0016887">
    <property type="term" value="F:ATP hydrolysis activity"/>
    <property type="evidence" value="ECO:0007669"/>
    <property type="project" value="InterPro"/>
</dbReference>
<evidence type="ECO:0000259" key="9">
    <source>
        <dbReference type="PROSITE" id="PS50929"/>
    </source>
</evidence>
<sequence>MGIIKVISILSLFVISDIFITLFSFAFYSPGFEFNFELVSKFVLWRNYSYLTDPSEFLLFAVIRILVICVGILMNLSFGTNFVRQLALPLLGFFILTWTATLIKFLVYAENSDQLKFFGVWLSTIWNIIATALLFPIWYLIICSDFLAKYKIVETNGPPKSPSALKTAHLLIAKRYSTFEHAVRLLMYCKQQWQWFTAGFLFLLIYSLARVFIPNYNGEVISTIYERRSLSALMHSVLYISVLSLISSISGGLRSGCFDYAAALLNRQIRIDLFQSIVKQEIGFFDVTKTGEIVSRLSADCQAMSHIVSTNVNLFLRNGVMLVGGLAYMFTLSWRLTLASFIFVPLIGYITKIYGAYYDKLSERTQATIARANQVAEEVFSTIKTVRSFACEKQEVGRFRKHVNKTLRYNRKTSLGYMGYMLINEFCDNVILVGVLFYGGHLVLSGKLLSADFIKILLYQLQLGENLYNIGVFFTGMMEGIGASRKVFEFMLRKPEEYQDGSESALPYGGIRFDSVTFAYPSRPNNNVLKNVSFTIKPGETVALVGPSGSGKTSIISLIEHFYEANSGSVYIDDILVQNFKHEVLHRKLALVAQEPVLYDGSVGENILYGCQEVTEEDMMKAAEDANVHSFILELEKGYDTNCGERGTQMSGGQKQRIAIARALVRQPVILILDEATSALDAESEHLVQEAINRCTANRTVIIIAHRLSTVEKADRIIVVNKGRIVQQGTHNQLLQEDGLYKTLVSRQLLGHDDVHKNQSGALIRAEDSNSSLRLLDSKEK</sequence>
<keyword evidence="11" id="KW-1185">Reference proteome</keyword>
<dbReference type="STRING" id="51028.A0A0N4V6S3"/>
<organism evidence="12">
    <name type="scientific">Enterobius vermicularis</name>
    <name type="common">Human pinworm</name>
    <dbReference type="NCBI Taxonomy" id="51028"/>
    <lineage>
        <taxon>Eukaryota</taxon>
        <taxon>Metazoa</taxon>
        <taxon>Ecdysozoa</taxon>
        <taxon>Nematoda</taxon>
        <taxon>Chromadorea</taxon>
        <taxon>Rhabditida</taxon>
        <taxon>Spirurina</taxon>
        <taxon>Oxyuridomorpha</taxon>
        <taxon>Oxyuroidea</taxon>
        <taxon>Oxyuridae</taxon>
        <taxon>Enterobius</taxon>
    </lineage>
</organism>
<dbReference type="InterPro" id="IPR017871">
    <property type="entry name" value="ABC_transporter-like_CS"/>
</dbReference>
<feature type="transmembrane region" description="Helical" evidence="7">
    <location>
        <begin position="57"/>
        <end position="76"/>
    </location>
</feature>
<feature type="transmembrane region" description="Helical" evidence="7">
    <location>
        <begin position="7"/>
        <end position="28"/>
    </location>
</feature>
<reference evidence="10 11" key="2">
    <citation type="submission" date="2018-10" db="EMBL/GenBank/DDBJ databases">
        <authorList>
            <consortium name="Pathogen Informatics"/>
        </authorList>
    </citation>
    <scope>NUCLEOTIDE SEQUENCE [LARGE SCALE GENOMIC DNA]</scope>
</reference>
<dbReference type="PANTHER" id="PTHR43394">
    <property type="entry name" value="ATP-DEPENDENT PERMEASE MDL1, MITOCHONDRIAL"/>
    <property type="match status" value="1"/>
</dbReference>
<dbReference type="SUPFAM" id="SSF52540">
    <property type="entry name" value="P-loop containing nucleoside triphosphate hydrolases"/>
    <property type="match status" value="1"/>
</dbReference>
<feature type="transmembrane region" description="Helical" evidence="7">
    <location>
        <begin position="417"/>
        <end position="439"/>
    </location>
</feature>
<dbReference type="FunFam" id="3.40.50.300:FF:000218">
    <property type="entry name" value="Multidrug ABC transporter ATP-binding protein"/>
    <property type="match status" value="1"/>
</dbReference>
<proteinExistence type="predicted"/>
<keyword evidence="5 7" id="KW-1133">Transmembrane helix</keyword>
<reference evidence="12" key="1">
    <citation type="submission" date="2017-02" db="UniProtKB">
        <authorList>
            <consortium name="WormBaseParasite"/>
        </authorList>
    </citation>
    <scope>IDENTIFICATION</scope>
</reference>
<dbReference type="AlphaFoldDB" id="A0A0N4V6S3"/>
<feature type="domain" description="ABC transmembrane type-1" evidence="9">
    <location>
        <begin position="198"/>
        <end position="479"/>
    </location>
</feature>
<dbReference type="GO" id="GO:0015421">
    <property type="term" value="F:ABC-type oligopeptide transporter activity"/>
    <property type="evidence" value="ECO:0007669"/>
    <property type="project" value="TreeGrafter"/>
</dbReference>
<feature type="transmembrane region" description="Helical" evidence="7">
    <location>
        <begin position="338"/>
        <end position="357"/>
    </location>
</feature>
<dbReference type="CDD" id="cd03249">
    <property type="entry name" value="ABC_MTABC3_MDL1_MDL2"/>
    <property type="match status" value="1"/>
</dbReference>
<dbReference type="OrthoDB" id="6500128at2759"/>
<dbReference type="GO" id="GO:0005524">
    <property type="term" value="F:ATP binding"/>
    <property type="evidence" value="ECO:0007669"/>
    <property type="project" value="UniProtKB-KW"/>
</dbReference>
<evidence type="ECO:0000256" key="1">
    <source>
        <dbReference type="ARBA" id="ARBA00004141"/>
    </source>
</evidence>
<evidence type="ECO:0000256" key="4">
    <source>
        <dbReference type="ARBA" id="ARBA00022840"/>
    </source>
</evidence>
<feature type="transmembrane region" description="Helical" evidence="7">
    <location>
        <begin position="314"/>
        <end position="332"/>
    </location>
</feature>
<dbReference type="Gene3D" id="1.20.1560.10">
    <property type="entry name" value="ABC transporter type 1, transmembrane domain"/>
    <property type="match status" value="1"/>
</dbReference>
<evidence type="ECO:0000256" key="7">
    <source>
        <dbReference type="SAM" id="Phobius"/>
    </source>
</evidence>
<evidence type="ECO:0000259" key="8">
    <source>
        <dbReference type="PROSITE" id="PS50893"/>
    </source>
</evidence>
<dbReference type="InterPro" id="IPR003593">
    <property type="entry name" value="AAA+_ATPase"/>
</dbReference>
<dbReference type="PROSITE" id="PS00211">
    <property type="entry name" value="ABC_TRANSPORTER_1"/>
    <property type="match status" value="1"/>
</dbReference>
<dbReference type="Gene3D" id="3.40.50.300">
    <property type="entry name" value="P-loop containing nucleotide triphosphate hydrolases"/>
    <property type="match status" value="1"/>
</dbReference>
<protein>
    <submittedName>
        <fullName evidence="12">ABC transmembrane type-1 domain-containing protein</fullName>
    </submittedName>
</protein>
<feature type="transmembrane region" description="Helical" evidence="7">
    <location>
        <begin position="88"/>
        <end position="108"/>
    </location>
</feature>
<dbReference type="InterPro" id="IPR027417">
    <property type="entry name" value="P-loop_NTPase"/>
</dbReference>
<feature type="transmembrane region" description="Helical" evidence="7">
    <location>
        <begin position="233"/>
        <end position="253"/>
    </location>
</feature>
<keyword evidence="4" id="KW-0067">ATP-binding</keyword>
<accession>A0A0N4V6S3</accession>
<evidence type="ECO:0000313" key="11">
    <source>
        <dbReference type="Proteomes" id="UP000274131"/>
    </source>
</evidence>
<dbReference type="PANTHER" id="PTHR43394:SF19">
    <property type="entry name" value="ABC TRANSPORTER B FAMILY"/>
    <property type="match status" value="1"/>
</dbReference>
<keyword evidence="2 7" id="KW-0812">Transmembrane</keyword>
<gene>
    <name evidence="10" type="ORF">EVEC_LOCUS5580</name>
</gene>
<feature type="transmembrane region" description="Helical" evidence="7">
    <location>
        <begin position="120"/>
        <end position="141"/>
    </location>
</feature>
<comment type="subcellular location">
    <subcellularLocation>
        <location evidence="1">Membrane</location>
        <topology evidence="1">Multi-pass membrane protein</topology>
    </subcellularLocation>
</comment>
<dbReference type="CDD" id="cd18572">
    <property type="entry name" value="ABC_6TM_TAP"/>
    <property type="match status" value="1"/>
</dbReference>
<dbReference type="InterPro" id="IPR003439">
    <property type="entry name" value="ABC_transporter-like_ATP-bd"/>
</dbReference>
<feature type="domain" description="ABC transporter" evidence="8">
    <location>
        <begin position="511"/>
        <end position="747"/>
    </location>
</feature>
<dbReference type="Proteomes" id="UP000274131">
    <property type="component" value="Unassembled WGS sequence"/>
</dbReference>
<name>A0A0N4V6S3_ENTVE</name>
<dbReference type="Pfam" id="PF00664">
    <property type="entry name" value="ABC_membrane"/>
    <property type="match status" value="1"/>
</dbReference>
<dbReference type="InterPro" id="IPR039421">
    <property type="entry name" value="Type_1_exporter"/>
</dbReference>
<evidence type="ECO:0000313" key="12">
    <source>
        <dbReference type="WBParaSite" id="EVEC_0000596901-mRNA-1"/>
    </source>
</evidence>
<dbReference type="EMBL" id="UXUI01008207">
    <property type="protein sequence ID" value="VDD90829.1"/>
    <property type="molecule type" value="Genomic_DNA"/>
</dbReference>
<evidence type="ECO:0000256" key="2">
    <source>
        <dbReference type="ARBA" id="ARBA00022692"/>
    </source>
</evidence>
<dbReference type="InterPro" id="IPR036640">
    <property type="entry name" value="ABC1_TM_sf"/>
</dbReference>
<evidence type="ECO:0000256" key="3">
    <source>
        <dbReference type="ARBA" id="ARBA00022741"/>
    </source>
</evidence>
<dbReference type="PROSITE" id="PS50893">
    <property type="entry name" value="ABC_TRANSPORTER_2"/>
    <property type="match status" value="1"/>
</dbReference>
<dbReference type="InterPro" id="IPR011527">
    <property type="entry name" value="ABC1_TM_dom"/>
</dbReference>
<keyword evidence="6 7" id="KW-0472">Membrane</keyword>